<sequence length="73" mass="8747">MCGTHLGIVILWTFTESRTQNDILVNPEHEDPWMIQRRLHFKTRLFVVWCDSRTSEMSTNQTRCCLSDMHKHQ</sequence>
<evidence type="ECO:0000256" key="1">
    <source>
        <dbReference type="SAM" id="SignalP"/>
    </source>
</evidence>
<feature type="signal peptide" evidence="1">
    <location>
        <begin position="1"/>
        <end position="19"/>
    </location>
</feature>
<evidence type="ECO:0008006" key="4">
    <source>
        <dbReference type="Google" id="ProtNLM"/>
    </source>
</evidence>
<proteinExistence type="predicted"/>
<keyword evidence="1" id="KW-0732">Signal</keyword>
<feature type="chain" id="PRO_5022970624" description="Secreted protein" evidence="1">
    <location>
        <begin position="20"/>
        <end position="73"/>
    </location>
</feature>
<evidence type="ECO:0000313" key="3">
    <source>
        <dbReference type="Proteomes" id="UP000307440"/>
    </source>
</evidence>
<reference evidence="2 3" key="1">
    <citation type="journal article" date="2019" name="Nat. Ecol. Evol.">
        <title>Megaphylogeny resolves global patterns of mushroom evolution.</title>
        <authorList>
            <person name="Varga T."/>
            <person name="Krizsan K."/>
            <person name="Foldi C."/>
            <person name="Dima B."/>
            <person name="Sanchez-Garcia M."/>
            <person name="Sanchez-Ramirez S."/>
            <person name="Szollosi G.J."/>
            <person name="Szarkandi J.G."/>
            <person name="Papp V."/>
            <person name="Albert L."/>
            <person name="Andreopoulos W."/>
            <person name="Angelini C."/>
            <person name="Antonin V."/>
            <person name="Barry K.W."/>
            <person name="Bougher N.L."/>
            <person name="Buchanan P."/>
            <person name="Buyck B."/>
            <person name="Bense V."/>
            <person name="Catcheside P."/>
            <person name="Chovatia M."/>
            <person name="Cooper J."/>
            <person name="Damon W."/>
            <person name="Desjardin D."/>
            <person name="Finy P."/>
            <person name="Geml J."/>
            <person name="Haridas S."/>
            <person name="Hughes K."/>
            <person name="Justo A."/>
            <person name="Karasinski D."/>
            <person name="Kautmanova I."/>
            <person name="Kiss B."/>
            <person name="Kocsube S."/>
            <person name="Kotiranta H."/>
            <person name="LaButti K.M."/>
            <person name="Lechner B.E."/>
            <person name="Liimatainen K."/>
            <person name="Lipzen A."/>
            <person name="Lukacs Z."/>
            <person name="Mihaltcheva S."/>
            <person name="Morgado L.N."/>
            <person name="Niskanen T."/>
            <person name="Noordeloos M.E."/>
            <person name="Ohm R.A."/>
            <person name="Ortiz-Santana B."/>
            <person name="Ovrebo C."/>
            <person name="Racz N."/>
            <person name="Riley R."/>
            <person name="Savchenko A."/>
            <person name="Shiryaev A."/>
            <person name="Soop K."/>
            <person name="Spirin V."/>
            <person name="Szebenyi C."/>
            <person name="Tomsovsky M."/>
            <person name="Tulloss R.E."/>
            <person name="Uehling J."/>
            <person name="Grigoriev I.V."/>
            <person name="Vagvolgyi C."/>
            <person name="Papp T."/>
            <person name="Martin F.M."/>
            <person name="Miettinen O."/>
            <person name="Hibbett D.S."/>
            <person name="Nagy L.G."/>
        </authorList>
    </citation>
    <scope>NUCLEOTIDE SEQUENCE [LARGE SCALE GENOMIC DNA]</scope>
    <source>
        <strain evidence="2 3">CBS 121175</strain>
    </source>
</reference>
<keyword evidence="3" id="KW-1185">Reference proteome</keyword>
<name>A0A5C3LNB7_COPMA</name>
<protein>
    <recommendedName>
        <fullName evidence="4">Secreted protein</fullName>
    </recommendedName>
</protein>
<evidence type="ECO:0000313" key="2">
    <source>
        <dbReference type="EMBL" id="TFK30221.1"/>
    </source>
</evidence>
<dbReference type="AlphaFoldDB" id="A0A5C3LNB7"/>
<gene>
    <name evidence="2" type="ORF">FA15DRAFT_203849</name>
</gene>
<accession>A0A5C3LNB7</accession>
<dbReference type="Proteomes" id="UP000307440">
    <property type="component" value="Unassembled WGS sequence"/>
</dbReference>
<organism evidence="2 3">
    <name type="scientific">Coprinopsis marcescibilis</name>
    <name type="common">Agaric fungus</name>
    <name type="synonym">Psathyrella marcescibilis</name>
    <dbReference type="NCBI Taxonomy" id="230819"/>
    <lineage>
        <taxon>Eukaryota</taxon>
        <taxon>Fungi</taxon>
        <taxon>Dikarya</taxon>
        <taxon>Basidiomycota</taxon>
        <taxon>Agaricomycotina</taxon>
        <taxon>Agaricomycetes</taxon>
        <taxon>Agaricomycetidae</taxon>
        <taxon>Agaricales</taxon>
        <taxon>Agaricineae</taxon>
        <taxon>Psathyrellaceae</taxon>
        <taxon>Coprinopsis</taxon>
    </lineage>
</organism>
<dbReference type="EMBL" id="ML210147">
    <property type="protein sequence ID" value="TFK30221.1"/>
    <property type="molecule type" value="Genomic_DNA"/>
</dbReference>